<dbReference type="PANTHER" id="PTHR33295:SF7">
    <property type="entry name" value="ATPASE"/>
    <property type="match status" value="1"/>
</dbReference>
<dbReference type="SUPFAM" id="SSF52540">
    <property type="entry name" value="P-loop containing nucleoside triphosphate hydrolases"/>
    <property type="match status" value="1"/>
</dbReference>
<dbReference type="PANTHER" id="PTHR33295">
    <property type="entry name" value="ATPASE"/>
    <property type="match status" value="1"/>
</dbReference>
<dbReference type="InterPro" id="IPR025420">
    <property type="entry name" value="DUF4143"/>
</dbReference>
<proteinExistence type="predicted"/>
<protein>
    <submittedName>
        <fullName evidence="3">DUF4143 domain-containing protein</fullName>
    </submittedName>
</protein>
<feature type="domain" description="DUF4143" evidence="2">
    <location>
        <begin position="231"/>
        <end position="392"/>
    </location>
</feature>
<dbReference type="EMBL" id="JAUDDZ010000002">
    <property type="protein sequence ID" value="MDM8274286.1"/>
    <property type="molecule type" value="Genomic_DNA"/>
</dbReference>
<reference evidence="3 4" key="2">
    <citation type="submission" date="2023-06" db="EMBL/GenBank/DDBJ databases">
        <authorList>
            <person name="Zeman M."/>
            <person name="Kubasova T."/>
            <person name="Jahodarova E."/>
            <person name="Nykrynova M."/>
            <person name="Rychlik I."/>
        </authorList>
    </citation>
    <scope>NUCLEOTIDE SEQUENCE [LARGE SCALE GENOMIC DNA]</scope>
    <source>
        <strain evidence="3 4">154_Feed</strain>
    </source>
</reference>
<sequence length="446" mass="50457">MRRNVLDQLVQWKQRSTRKPLLVQGARQVGKTWAIKEFARREFDDMAYVDFLTDEDMKAVFDGSLNPERLLEAISLRTNTDAGEPNVLVVLDEIQECPRALSSLKTFCERRPDVPIVAAGSLLGVALHGRRRPGDDEPRISFPVGKVDFLTMYPMTFEEYLDAVGESRMARALSEANMSLLDAFSERFTDHLRRYYFVGGMPEAVRTYAETHDYSAVRDVQTNLLTAYELDFSKYTNPQVSERIRYVWQSLPSQLARENKKFIYSAVRPGARARGYEEAIQWLVDAGLALRVRRITKAGLPLSGYEDPSAFKLYLLDTGLLGAASGLDASTIVAGSRLFTEFKGALAENYVCQALNASDKVTPRYWSAENSTGEVDFVYEWKGQIVPVEVKAEQNLRSKSLRAFLDRFHLERGIRLSLSGFESQPWVTNVPLYAAGLLPDRIDMTE</sequence>
<dbReference type="Pfam" id="PF13635">
    <property type="entry name" value="DUF4143"/>
    <property type="match status" value="1"/>
</dbReference>
<name>A0ABT7V709_9ACTN</name>
<evidence type="ECO:0000313" key="3">
    <source>
        <dbReference type="EMBL" id="MDM8274286.1"/>
    </source>
</evidence>
<dbReference type="Pfam" id="PF13173">
    <property type="entry name" value="AAA_14"/>
    <property type="match status" value="1"/>
</dbReference>
<dbReference type="InterPro" id="IPR027417">
    <property type="entry name" value="P-loop_NTPase"/>
</dbReference>
<comment type="caution">
    <text evidence="3">The sequence shown here is derived from an EMBL/GenBank/DDBJ whole genome shotgun (WGS) entry which is preliminary data.</text>
</comment>
<evidence type="ECO:0000313" key="4">
    <source>
        <dbReference type="Proteomes" id="UP001529421"/>
    </source>
</evidence>
<evidence type="ECO:0000259" key="1">
    <source>
        <dbReference type="Pfam" id="PF13173"/>
    </source>
</evidence>
<accession>A0ABT7V709</accession>
<keyword evidence="4" id="KW-1185">Reference proteome</keyword>
<dbReference type="Proteomes" id="UP001529421">
    <property type="component" value="Unassembled WGS sequence"/>
</dbReference>
<organism evidence="3 4">
    <name type="scientific">Enorma phocaeensis</name>
    <dbReference type="NCBI Taxonomy" id="1871019"/>
    <lineage>
        <taxon>Bacteria</taxon>
        <taxon>Bacillati</taxon>
        <taxon>Actinomycetota</taxon>
        <taxon>Coriobacteriia</taxon>
        <taxon>Coriobacteriales</taxon>
        <taxon>Coriobacteriaceae</taxon>
        <taxon>Enorma</taxon>
    </lineage>
</organism>
<feature type="domain" description="AAA" evidence="1">
    <location>
        <begin position="18"/>
        <end position="161"/>
    </location>
</feature>
<dbReference type="RefSeq" id="WP_289544159.1">
    <property type="nucleotide sequence ID" value="NZ_JAUDDZ010000002.1"/>
</dbReference>
<evidence type="ECO:0000259" key="2">
    <source>
        <dbReference type="Pfam" id="PF13635"/>
    </source>
</evidence>
<reference evidence="4" key="1">
    <citation type="submission" date="2023-06" db="EMBL/GenBank/DDBJ databases">
        <title>Identification and characterization of horizontal gene transfer across gut microbiota members of farm animals based on homology search.</title>
        <authorList>
            <person name="Zeman M."/>
            <person name="Kubasova T."/>
            <person name="Jahodarova E."/>
            <person name="Nykrynova M."/>
            <person name="Rychlik I."/>
        </authorList>
    </citation>
    <scope>NUCLEOTIDE SEQUENCE [LARGE SCALE GENOMIC DNA]</scope>
    <source>
        <strain evidence="4">154_Feed</strain>
    </source>
</reference>
<dbReference type="InterPro" id="IPR041682">
    <property type="entry name" value="AAA_14"/>
</dbReference>
<gene>
    <name evidence="3" type="ORF">QUW28_02055</name>
</gene>